<accession>A0A1I7V7A6</accession>
<dbReference type="STRING" id="7209.A0A1I7V7A6"/>
<sequence>MSRLQRQVSNALFMTASSRSTIQQAQSHSRSSSQIYPATDRSDNDNDNNDYQPNNNDNLSYQQCEYMETSESGNGDYSSSCMKYIEPPKLPCKYKRPFDELYYQSYFDNHPIPYDYQSDDNIDGSNHVVIRKIRNFSENTTAHGVRRIFIARNAYTARLWLFGIILCFIILIVQAYQLVMKFNRHEKITSIELKFDYIQFPAVTFCNLNPYKKSLVRSVPSVKDTMDVYENAKSFRRDKSRIKQQLPIGIIHRQSNKQKGRLSHLFDNKMTNDLNINYLENVKRRQRHLQNDLFKSNNHINTISQSNINHESANEINDEIFPTSNIHFVTDTATTTITITTTTDTTTITIDTATTSSTTIANTLTSIDDIETIVDVNNETATIIRSKRMVETMRYEAIEAHCKCIGKPDMECIRFESIPPSLDKRCICTYDNEMDIAWPCFNISIWYQEECHVCFETGFCEPKEDDQIPSANWPCLCRNLTINSKPHCIRTINDVKQLWATKLYSTTITKKPTTTTTTTTPPKQSARVTAPETVKAMGFTGMTDGVAMLTRAKENLIFTMSALSEMQRIALSQSKREFIQMCSFNGKECDINADFKLHVDPAFGNCYTFNWDINNNYSSSKAGPMYGIRLLLFVNTSDYMATSEASGIRLAVHSPTDFPFPDTFGYSAPVGFASSFGLKKHVVKRLSAPYGDCQREKKMNSSFYIYGDYDYNPEGCHRSCFQNALLEKCGCGDPRFPVPKGKTHCSAFNATARDCLEQAIAEIGDFHHIMDSLTNCQCKQSCEHEIYGVTFSASKWPSGASDLGNCEPNMNEEECRKFYRENAAMVEVYYEQLNYELLKESEAYGLVNLLADVGGHLGLWMGFSVITIIECAVLFIDLITLCCNRLKERQEIKKRTVIGGGKWEKKEEMKDEEQYGEVIREKIPDENDKNE</sequence>
<evidence type="ECO:0000256" key="2">
    <source>
        <dbReference type="ARBA" id="ARBA00007193"/>
    </source>
</evidence>
<dbReference type="Proteomes" id="UP000095285">
    <property type="component" value="Unassembled WGS sequence"/>
</dbReference>
<evidence type="ECO:0000256" key="9">
    <source>
        <dbReference type="ARBA" id="ARBA00023136"/>
    </source>
</evidence>
<evidence type="ECO:0000256" key="5">
    <source>
        <dbReference type="ARBA" id="ARBA00022692"/>
    </source>
</evidence>
<evidence type="ECO:0000256" key="14">
    <source>
        <dbReference type="SAM" id="MobiDB-lite"/>
    </source>
</evidence>
<dbReference type="NCBIfam" id="TIGR00867">
    <property type="entry name" value="deg-1"/>
    <property type="match status" value="1"/>
</dbReference>
<keyword evidence="12 13" id="KW-0407">Ion channel</keyword>
<reference evidence="16" key="1">
    <citation type="submission" date="2012-04" db="EMBL/GenBank/DDBJ databases">
        <title>The Genome Sequence of Loa loa.</title>
        <authorList>
            <consortium name="The Broad Institute Genome Sequencing Platform"/>
            <consortium name="Broad Institute Genome Sequencing Center for Infectious Disease"/>
            <person name="Nutman T.B."/>
            <person name="Fink D.L."/>
            <person name="Russ C."/>
            <person name="Young S."/>
            <person name="Zeng Q."/>
            <person name="Gargeya S."/>
            <person name="Alvarado L."/>
            <person name="Berlin A."/>
            <person name="Chapman S.B."/>
            <person name="Chen Z."/>
            <person name="Freedman E."/>
            <person name="Gellesch M."/>
            <person name="Goldberg J."/>
            <person name="Griggs A."/>
            <person name="Gujja S."/>
            <person name="Heilman E.R."/>
            <person name="Heiman D."/>
            <person name="Howarth C."/>
            <person name="Mehta T."/>
            <person name="Neiman D."/>
            <person name="Pearson M."/>
            <person name="Roberts A."/>
            <person name="Saif S."/>
            <person name="Shea T."/>
            <person name="Shenoy N."/>
            <person name="Sisk P."/>
            <person name="Stolte C."/>
            <person name="Sykes S."/>
            <person name="White J."/>
            <person name="Yandava C."/>
            <person name="Haas B."/>
            <person name="Henn M.R."/>
            <person name="Nusbaum C."/>
            <person name="Birren B."/>
        </authorList>
    </citation>
    <scope>NUCLEOTIDE SEQUENCE [LARGE SCALE GENOMIC DNA]</scope>
</reference>
<dbReference type="Gene3D" id="2.60.470.10">
    <property type="entry name" value="Acid-sensing ion channels like domains"/>
    <property type="match status" value="1"/>
</dbReference>
<keyword evidence="11 13" id="KW-0739">Sodium transport</keyword>
<dbReference type="WBParaSite" id="EN70_10663">
    <property type="protein sequence ID" value="EN70_10663"/>
    <property type="gene ID" value="EN70_10663"/>
</dbReference>
<dbReference type="InterPro" id="IPR020903">
    <property type="entry name" value="ENaC_CS"/>
</dbReference>
<dbReference type="PROSITE" id="PS01206">
    <property type="entry name" value="ASC"/>
    <property type="match status" value="1"/>
</dbReference>
<organism evidence="16 17">
    <name type="scientific">Loa loa</name>
    <name type="common">Eye worm</name>
    <name type="synonym">Filaria loa</name>
    <dbReference type="NCBI Taxonomy" id="7209"/>
    <lineage>
        <taxon>Eukaryota</taxon>
        <taxon>Metazoa</taxon>
        <taxon>Ecdysozoa</taxon>
        <taxon>Nematoda</taxon>
        <taxon>Chromadorea</taxon>
        <taxon>Rhabditida</taxon>
        <taxon>Spirurina</taxon>
        <taxon>Spiruromorpha</taxon>
        <taxon>Filarioidea</taxon>
        <taxon>Onchocercidae</taxon>
        <taxon>Loa</taxon>
    </lineage>
</organism>
<reference evidence="17" key="2">
    <citation type="submission" date="2016-11" db="UniProtKB">
        <authorList>
            <consortium name="WormBaseParasite"/>
        </authorList>
    </citation>
    <scope>IDENTIFICATION</scope>
</reference>
<keyword evidence="6 15" id="KW-1133">Transmembrane helix</keyword>
<dbReference type="PRINTS" id="PR01078">
    <property type="entry name" value="AMINACHANNEL"/>
</dbReference>
<dbReference type="InterPro" id="IPR004726">
    <property type="entry name" value="Deg-1"/>
</dbReference>
<keyword evidence="9 15" id="KW-0472">Membrane</keyword>
<evidence type="ECO:0000256" key="12">
    <source>
        <dbReference type="ARBA" id="ARBA00023303"/>
    </source>
</evidence>
<dbReference type="eggNOG" id="KOG4294">
    <property type="taxonomic scope" value="Eukaryota"/>
</dbReference>
<dbReference type="GO" id="GO:0005886">
    <property type="term" value="C:plasma membrane"/>
    <property type="evidence" value="ECO:0007669"/>
    <property type="project" value="TreeGrafter"/>
</dbReference>
<feature type="transmembrane region" description="Helical" evidence="15">
    <location>
        <begin position="159"/>
        <end position="179"/>
    </location>
</feature>
<evidence type="ECO:0000256" key="10">
    <source>
        <dbReference type="ARBA" id="ARBA00023180"/>
    </source>
</evidence>
<keyword evidence="16" id="KW-1185">Reference proteome</keyword>
<feature type="transmembrane region" description="Helical" evidence="15">
    <location>
        <begin position="857"/>
        <end position="883"/>
    </location>
</feature>
<evidence type="ECO:0000256" key="8">
    <source>
        <dbReference type="ARBA" id="ARBA00023065"/>
    </source>
</evidence>
<keyword evidence="4 13" id="KW-0894">Sodium channel</keyword>
<evidence type="ECO:0000313" key="16">
    <source>
        <dbReference type="Proteomes" id="UP000095285"/>
    </source>
</evidence>
<feature type="compositionally biased region" description="Low complexity" evidence="14">
    <location>
        <begin position="49"/>
        <end position="58"/>
    </location>
</feature>
<dbReference type="PANTHER" id="PTHR11690:SF276">
    <property type="entry name" value="DEGENERIN DEG-1"/>
    <property type="match status" value="1"/>
</dbReference>
<comment type="subcellular location">
    <subcellularLocation>
        <location evidence="1">Membrane</location>
        <topology evidence="1">Multi-pass membrane protein</topology>
    </subcellularLocation>
</comment>
<dbReference type="Pfam" id="PF00858">
    <property type="entry name" value="ASC"/>
    <property type="match status" value="1"/>
</dbReference>
<comment type="similarity">
    <text evidence="2 13">Belongs to the amiloride-sensitive sodium channel (TC 1.A.6) family.</text>
</comment>
<keyword evidence="7" id="KW-0915">Sodium</keyword>
<keyword evidence="5 13" id="KW-0812">Transmembrane</keyword>
<evidence type="ECO:0000256" key="11">
    <source>
        <dbReference type="ARBA" id="ARBA00023201"/>
    </source>
</evidence>
<dbReference type="GO" id="GO:0015280">
    <property type="term" value="F:ligand-gated sodium channel activity"/>
    <property type="evidence" value="ECO:0007669"/>
    <property type="project" value="TreeGrafter"/>
</dbReference>
<dbReference type="AlphaFoldDB" id="A0A1I7V7A6"/>
<evidence type="ECO:0000256" key="6">
    <source>
        <dbReference type="ARBA" id="ARBA00022989"/>
    </source>
</evidence>
<dbReference type="InterPro" id="IPR001873">
    <property type="entry name" value="ENaC"/>
</dbReference>
<keyword evidence="3 13" id="KW-0813">Transport</keyword>
<dbReference type="PANTHER" id="PTHR11690">
    <property type="entry name" value="AMILORIDE-SENSITIVE SODIUM CHANNEL-RELATED"/>
    <property type="match status" value="1"/>
</dbReference>
<feature type="region of interest" description="Disordered" evidence="14">
    <location>
        <begin position="907"/>
        <end position="931"/>
    </location>
</feature>
<evidence type="ECO:0000256" key="15">
    <source>
        <dbReference type="SAM" id="Phobius"/>
    </source>
</evidence>
<protein>
    <submittedName>
        <fullName evidence="17">Degenerin-like protein unc-105</fullName>
    </submittedName>
</protein>
<name>A0A1I7V7A6_LOALO</name>
<feature type="compositionally biased region" description="Low complexity" evidence="14">
    <location>
        <begin position="23"/>
        <end position="34"/>
    </location>
</feature>
<evidence type="ECO:0000256" key="3">
    <source>
        <dbReference type="ARBA" id="ARBA00022448"/>
    </source>
</evidence>
<dbReference type="FunFam" id="1.10.287.770:FF:000001">
    <property type="entry name" value="Acid-sensing ion channel subunit 1"/>
    <property type="match status" value="1"/>
</dbReference>
<dbReference type="Gene3D" id="1.10.287.770">
    <property type="entry name" value="YojJ-like"/>
    <property type="match status" value="1"/>
</dbReference>
<keyword evidence="10" id="KW-0325">Glycoprotein</keyword>
<evidence type="ECO:0000256" key="1">
    <source>
        <dbReference type="ARBA" id="ARBA00004141"/>
    </source>
</evidence>
<keyword evidence="8 13" id="KW-0406">Ion transport</keyword>
<evidence type="ECO:0000256" key="7">
    <source>
        <dbReference type="ARBA" id="ARBA00023053"/>
    </source>
</evidence>
<evidence type="ECO:0000313" key="17">
    <source>
        <dbReference type="WBParaSite" id="EN70_10663"/>
    </source>
</evidence>
<proteinExistence type="inferred from homology"/>
<evidence type="ECO:0000256" key="13">
    <source>
        <dbReference type="RuleBase" id="RU000679"/>
    </source>
</evidence>
<feature type="region of interest" description="Disordered" evidence="14">
    <location>
        <begin position="18"/>
        <end position="59"/>
    </location>
</feature>
<evidence type="ECO:0000256" key="4">
    <source>
        <dbReference type="ARBA" id="ARBA00022461"/>
    </source>
</evidence>